<reference evidence="8" key="1">
    <citation type="submission" date="2016-06" db="UniProtKB">
        <authorList>
            <consortium name="WormBaseParasite"/>
        </authorList>
    </citation>
    <scope>IDENTIFICATION</scope>
</reference>
<evidence type="ECO:0000256" key="2">
    <source>
        <dbReference type="ARBA" id="ARBA00022771"/>
    </source>
</evidence>
<keyword evidence="1" id="KW-0479">Metal-binding</keyword>
<evidence type="ECO:0000259" key="5">
    <source>
        <dbReference type="PROSITE" id="PS52027"/>
    </source>
</evidence>
<proteinExistence type="predicted"/>
<evidence type="ECO:0000313" key="6">
    <source>
        <dbReference type="EMBL" id="VDM04663.1"/>
    </source>
</evidence>
<keyword evidence="7" id="KW-1185">Reference proteome</keyword>
<dbReference type="WBParaSite" id="SSLN_0001896001-mRNA-1">
    <property type="protein sequence ID" value="SSLN_0001896001-mRNA-1"/>
    <property type="gene ID" value="SSLN_0001896001"/>
</dbReference>
<sequence>MLNLVQCEYCQRRFNEKAAERHIAFCREQQSRVRNVAGKPKKVVGVLFSL</sequence>
<reference evidence="6 7" key="2">
    <citation type="submission" date="2018-11" db="EMBL/GenBank/DDBJ databases">
        <authorList>
            <consortium name="Pathogen Informatics"/>
        </authorList>
    </citation>
    <scope>NUCLEOTIDE SEQUENCE [LARGE SCALE GENOMIC DNA]</scope>
    <source>
        <strain evidence="6 7">NST_G2</strain>
    </source>
</reference>
<evidence type="ECO:0000256" key="3">
    <source>
        <dbReference type="ARBA" id="ARBA00022833"/>
    </source>
</evidence>
<dbReference type="AlphaFoldDB" id="A0A183TP79"/>
<keyword evidence="2 4" id="KW-0863">Zinc-finger</keyword>
<evidence type="ECO:0000313" key="7">
    <source>
        <dbReference type="Proteomes" id="UP000275846"/>
    </source>
</evidence>
<accession>A0A183TP79</accession>
<keyword evidence="3" id="KW-0862">Zinc</keyword>
<evidence type="ECO:0000256" key="1">
    <source>
        <dbReference type="ARBA" id="ARBA00022723"/>
    </source>
</evidence>
<dbReference type="STRING" id="70667.A0A183TP79"/>
<organism evidence="8">
    <name type="scientific">Schistocephalus solidus</name>
    <name type="common">Tapeworm</name>
    <dbReference type="NCBI Taxonomy" id="70667"/>
    <lineage>
        <taxon>Eukaryota</taxon>
        <taxon>Metazoa</taxon>
        <taxon>Spiralia</taxon>
        <taxon>Lophotrochozoa</taxon>
        <taxon>Platyhelminthes</taxon>
        <taxon>Cestoda</taxon>
        <taxon>Eucestoda</taxon>
        <taxon>Diphyllobothriidea</taxon>
        <taxon>Diphyllobothriidae</taxon>
        <taxon>Schistocephalus</taxon>
    </lineage>
</organism>
<dbReference type="EMBL" id="UYSU01044056">
    <property type="protein sequence ID" value="VDM04663.1"/>
    <property type="molecule type" value="Genomic_DNA"/>
</dbReference>
<dbReference type="Proteomes" id="UP000275846">
    <property type="component" value="Unassembled WGS sequence"/>
</dbReference>
<dbReference type="GO" id="GO:0008270">
    <property type="term" value="F:zinc ion binding"/>
    <property type="evidence" value="ECO:0007669"/>
    <property type="project" value="UniProtKB-KW"/>
</dbReference>
<evidence type="ECO:0000313" key="8">
    <source>
        <dbReference type="WBParaSite" id="SSLN_0001896001-mRNA-1"/>
    </source>
</evidence>
<dbReference type="InterPro" id="IPR049899">
    <property type="entry name" value="Znf_C2HC_C3H"/>
</dbReference>
<dbReference type="Pfam" id="PF13913">
    <property type="entry name" value="zf-C2HC_2"/>
    <property type="match status" value="1"/>
</dbReference>
<evidence type="ECO:0000256" key="4">
    <source>
        <dbReference type="PROSITE-ProRule" id="PRU01371"/>
    </source>
</evidence>
<protein>
    <submittedName>
        <fullName evidence="8">Zinc finger C2HC domain-containing protein</fullName>
    </submittedName>
</protein>
<gene>
    <name evidence="6" type="ORF">SSLN_LOCUS18277</name>
</gene>
<dbReference type="OrthoDB" id="10255185at2759"/>
<dbReference type="PROSITE" id="PS52027">
    <property type="entry name" value="ZF_C2HC_C3H"/>
    <property type="match status" value="1"/>
</dbReference>
<name>A0A183TP79_SCHSO</name>
<feature type="domain" description="C2HC/C3H-type" evidence="5">
    <location>
        <begin position="3"/>
        <end position="32"/>
    </location>
</feature>